<sequence length="253" mass="27665">MPATDPRQKPQVLKHDAKRKAVVARIAMTILLSSTNGAPVDRHSSYCKVSKTARGLIKHLLPMSLILGGDVHRSYVNVSKQWLTPADQWTTAEFSFSLPQPLNRSRLQPGTILFADHKILSSFLSLIQNSTVSFRRFPEGAAAVHQLMNLESSLQNMIAYLRKLEIVFTLGSNATVNVGSVMSGSHVSVVMPIRTSQITSQNSTGLLNSSSPTAHSVALRASLVLNDLYSSLLDMDVDFNKVLKTKCSKTHGP</sequence>
<proteinExistence type="predicted"/>
<dbReference type="Proteomes" id="UP000225706">
    <property type="component" value="Unassembled WGS sequence"/>
</dbReference>
<organism evidence="1 2">
    <name type="scientific">Stylophora pistillata</name>
    <name type="common">Smooth cauliflower coral</name>
    <dbReference type="NCBI Taxonomy" id="50429"/>
    <lineage>
        <taxon>Eukaryota</taxon>
        <taxon>Metazoa</taxon>
        <taxon>Cnidaria</taxon>
        <taxon>Anthozoa</taxon>
        <taxon>Hexacorallia</taxon>
        <taxon>Scleractinia</taxon>
        <taxon>Astrocoeniina</taxon>
        <taxon>Pocilloporidae</taxon>
        <taxon>Stylophora</taxon>
    </lineage>
</organism>
<accession>A0A2B4SI01</accession>
<protein>
    <submittedName>
        <fullName evidence="1">Uncharacterized protein</fullName>
    </submittedName>
</protein>
<name>A0A2B4SI01_STYPI</name>
<keyword evidence="2" id="KW-1185">Reference proteome</keyword>
<dbReference type="EMBL" id="LSMT01000052">
    <property type="protein sequence ID" value="PFX30284.1"/>
    <property type="molecule type" value="Genomic_DNA"/>
</dbReference>
<reference evidence="2" key="1">
    <citation type="journal article" date="2017" name="bioRxiv">
        <title>Comparative analysis of the genomes of Stylophora pistillata and Acropora digitifera provides evidence for extensive differences between species of corals.</title>
        <authorList>
            <person name="Voolstra C.R."/>
            <person name="Li Y."/>
            <person name="Liew Y.J."/>
            <person name="Baumgarten S."/>
            <person name="Zoccola D."/>
            <person name="Flot J.-F."/>
            <person name="Tambutte S."/>
            <person name="Allemand D."/>
            <person name="Aranda M."/>
        </authorList>
    </citation>
    <scope>NUCLEOTIDE SEQUENCE [LARGE SCALE GENOMIC DNA]</scope>
</reference>
<evidence type="ECO:0000313" key="1">
    <source>
        <dbReference type="EMBL" id="PFX30284.1"/>
    </source>
</evidence>
<comment type="caution">
    <text evidence="1">The sequence shown here is derived from an EMBL/GenBank/DDBJ whole genome shotgun (WGS) entry which is preliminary data.</text>
</comment>
<gene>
    <name evidence="1" type="ORF">AWC38_SpisGene4905</name>
</gene>
<evidence type="ECO:0000313" key="2">
    <source>
        <dbReference type="Proteomes" id="UP000225706"/>
    </source>
</evidence>
<dbReference type="AlphaFoldDB" id="A0A2B4SI01"/>